<dbReference type="GO" id="GO:0035194">
    <property type="term" value="P:regulatory ncRNA-mediated post-transcriptional gene silencing"/>
    <property type="evidence" value="ECO:0007669"/>
    <property type="project" value="UniProtKB-ARBA"/>
</dbReference>
<dbReference type="STRING" id="34691.A0A453Z3E0"/>
<dbReference type="CDD" id="cd04657">
    <property type="entry name" value="Piwi_ago-like"/>
    <property type="match status" value="1"/>
</dbReference>
<dbReference type="InterPro" id="IPR036397">
    <property type="entry name" value="RNaseH_sf"/>
</dbReference>
<feature type="compositionally biased region" description="Low complexity" evidence="1">
    <location>
        <begin position="38"/>
        <end position="50"/>
    </location>
</feature>
<feature type="compositionally biased region" description="Low complexity" evidence="1">
    <location>
        <begin position="19"/>
        <end position="28"/>
    </location>
</feature>
<dbReference type="SUPFAM" id="SSF53098">
    <property type="entry name" value="Ribonuclease H-like"/>
    <property type="match status" value="1"/>
</dbReference>
<dbReference type="PROSITE" id="PS50822">
    <property type="entry name" value="PIWI"/>
    <property type="match status" value="1"/>
</dbReference>
<organism evidence="4 5">
    <name type="scientific">Anopheles quadriannulatus</name>
    <name type="common">Mosquito</name>
    <dbReference type="NCBI Taxonomy" id="34691"/>
    <lineage>
        <taxon>Eukaryota</taxon>
        <taxon>Metazoa</taxon>
        <taxon>Ecdysozoa</taxon>
        <taxon>Arthropoda</taxon>
        <taxon>Hexapoda</taxon>
        <taxon>Insecta</taxon>
        <taxon>Pterygota</taxon>
        <taxon>Neoptera</taxon>
        <taxon>Endopterygota</taxon>
        <taxon>Diptera</taxon>
        <taxon>Nematocera</taxon>
        <taxon>Culicoidea</taxon>
        <taxon>Culicidae</taxon>
        <taxon>Anophelinae</taxon>
        <taxon>Anopheles</taxon>
    </lineage>
</organism>
<sequence length="1082" mass="122701">MGKKKPQKIVLGAIGQTVPGAQQQQQPPQQQPQPQPQPQQQQQPQQRPQQQPQPQPQQRPQQQQQPQSTLQQGPPQQQWHAQKQQQPQGPPQQQQGHPQQQQQQGNPQKKQKKQPQSGGPQQHQQGPSQQQQHQAQKQHEPPQQQQHQPQRPQQQQQQQQQRPQQQQQQQQRPQQQQQQQQQQRPQHQQQQQQQRPQQQQQQQHKPAAPATATGGAVHRDASVASTKSSSSGDGTLQTIEENLGAMRIAKEKIRRTDLRPVLVRRGAHGKRGKPVSVEANFFRLLLDKLKGTAYHYDVAIEPERPKKFYRPVFAQFCRENYPGAMLAFDGQKNAYTTRKLSDKKAKVVFQPDDGGKQREYTVQVKEAAQLDLGVLKTYMKSNEETMAKPMSAIQCLDVVLRSAYENNPNFVRFKRAVYAVPRQSIDIGRGHELWFGLFQSALLGSRPYLNVDVSHKAFPMGAPVLKVIGDFNRGQVDQVSGWVQQELHSFLKGMDVVYTNPTTKMAKRMRCNGLREPASQQMFKLEDGTRLSVADYFARKLNFRLRYPNLPVLHVGSTVRSVYVPAELCDIPAGQALNKNNPEECTRDIIRYAATSAPERKRKILDLASQIQYNKCPTLLDFGITVGNEFEKVPARIIDAPPIEYARGEKIPPQRGVWRAEGKNFIVPSTELSKRPLPWRILNLDSYTNEATVKKFGEMLQSQAMRCNVQMEPFDMAKTYVLVRDMRNCLRDIGTLLQNIKREEPAVTIVVLPSRGDAYAKVKQKAELASERIGLLTQCVKGMTVAKKGTDMSTLNNIMLKINAKTNGTNHCISQVAVPPLGRGKVMYIGADVTHPLSENEPSVVGVAALYDLTGFRYNCSVRLQGARDEMIRDLENIVQRQLLLYKQYNGGLPERIMYYRDGVSDGQFAEILTIELQALHAAIARVEPGYKPAVTFIVVQKRHHTRFFPQPGCPTEGKNGNVPPGTIVDSEITTPDRYEFYLVSHAAVQGVAKPTKYVVLYDDSNCHPDSLQALTYNLCHLFARCNRAVSYPAPTYYAHLAAYRGRVYIKDRRINMNDLENAYRDIQIIDTVNNSTPMFFV</sequence>
<dbReference type="PANTHER" id="PTHR22891">
    <property type="entry name" value="EUKARYOTIC TRANSLATION INITIATION FACTOR 2C"/>
    <property type="match status" value="1"/>
</dbReference>
<dbReference type="PROSITE" id="PS50821">
    <property type="entry name" value="PAZ"/>
    <property type="match status" value="1"/>
</dbReference>
<dbReference type="AlphaFoldDB" id="A0A453Z3E0"/>
<dbReference type="Pfam" id="PF02170">
    <property type="entry name" value="PAZ"/>
    <property type="match status" value="1"/>
</dbReference>
<evidence type="ECO:0000259" key="3">
    <source>
        <dbReference type="PROSITE" id="PS50822"/>
    </source>
</evidence>
<dbReference type="Gene3D" id="3.30.420.10">
    <property type="entry name" value="Ribonuclease H-like superfamily/Ribonuclease H"/>
    <property type="match status" value="1"/>
</dbReference>
<dbReference type="GO" id="GO:0034587">
    <property type="term" value="P:piRNA processing"/>
    <property type="evidence" value="ECO:0007669"/>
    <property type="project" value="UniProtKB-ARBA"/>
</dbReference>
<evidence type="ECO:0008006" key="6">
    <source>
        <dbReference type="Google" id="ProtNLM"/>
    </source>
</evidence>
<dbReference type="InterPro" id="IPR003165">
    <property type="entry name" value="Piwi"/>
</dbReference>
<dbReference type="Pfam" id="PF16488">
    <property type="entry name" value="ArgoL2"/>
    <property type="match status" value="1"/>
</dbReference>
<dbReference type="Gene3D" id="2.170.260.10">
    <property type="entry name" value="paz domain"/>
    <property type="match status" value="1"/>
</dbReference>
<dbReference type="SMART" id="SM00950">
    <property type="entry name" value="Piwi"/>
    <property type="match status" value="1"/>
</dbReference>
<feature type="domain" description="Piwi" evidence="3">
    <location>
        <begin position="747"/>
        <end position="1051"/>
    </location>
</feature>
<feature type="compositionally biased region" description="Low complexity" evidence="1">
    <location>
        <begin position="58"/>
        <end position="235"/>
    </location>
</feature>
<keyword evidence="5" id="KW-1185">Reference proteome</keyword>
<dbReference type="InterPro" id="IPR014811">
    <property type="entry name" value="ArgoL1"/>
</dbReference>
<evidence type="ECO:0000259" key="2">
    <source>
        <dbReference type="PROSITE" id="PS50821"/>
    </source>
</evidence>
<dbReference type="InterPro" id="IPR003100">
    <property type="entry name" value="PAZ_dom"/>
</dbReference>
<protein>
    <recommendedName>
        <fullName evidence="6">Argonaute 2</fullName>
    </recommendedName>
</protein>
<name>A0A453Z3E0_ANOQN</name>
<evidence type="ECO:0000313" key="4">
    <source>
        <dbReference type="EnsemblMetazoa" id="AQUA017164-PA"/>
    </source>
</evidence>
<dbReference type="SMART" id="SM01163">
    <property type="entry name" value="DUF1785"/>
    <property type="match status" value="1"/>
</dbReference>
<dbReference type="GO" id="GO:0004521">
    <property type="term" value="F:RNA endonuclease activity"/>
    <property type="evidence" value="ECO:0007669"/>
    <property type="project" value="UniProtKB-ARBA"/>
</dbReference>
<dbReference type="Pfam" id="PF08699">
    <property type="entry name" value="ArgoL1"/>
    <property type="match status" value="1"/>
</dbReference>
<dbReference type="GO" id="GO:0005737">
    <property type="term" value="C:cytoplasm"/>
    <property type="evidence" value="ECO:0007669"/>
    <property type="project" value="UniProtKB-ARBA"/>
</dbReference>
<dbReference type="InterPro" id="IPR032474">
    <property type="entry name" value="Argonaute_N"/>
</dbReference>
<dbReference type="GO" id="GO:0003723">
    <property type="term" value="F:RNA binding"/>
    <property type="evidence" value="ECO:0007669"/>
    <property type="project" value="InterPro"/>
</dbReference>
<accession>A0A453Z3E0</accession>
<dbReference type="Pfam" id="PF02171">
    <property type="entry name" value="Piwi"/>
    <property type="match status" value="1"/>
</dbReference>
<feature type="region of interest" description="Disordered" evidence="1">
    <location>
        <begin position="1"/>
        <end position="236"/>
    </location>
</feature>
<dbReference type="Gene3D" id="3.40.50.2300">
    <property type="match status" value="1"/>
</dbReference>
<dbReference type="InterPro" id="IPR036085">
    <property type="entry name" value="PAZ_dom_sf"/>
</dbReference>
<evidence type="ECO:0000256" key="1">
    <source>
        <dbReference type="SAM" id="MobiDB-lite"/>
    </source>
</evidence>
<dbReference type="EnsemblMetazoa" id="AQUA017164-RA">
    <property type="protein sequence ID" value="AQUA017164-PA"/>
    <property type="gene ID" value="AQUA017164"/>
</dbReference>
<reference evidence="4" key="1">
    <citation type="submission" date="2020-05" db="UniProtKB">
        <authorList>
            <consortium name="EnsemblMetazoa"/>
        </authorList>
    </citation>
    <scope>IDENTIFICATION</scope>
    <source>
        <strain evidence="4">SANGQUA</strain>
    </source>
</reference>
<dbReference type="Proteomes" id="UP000076407">
    <property type="component" value="Unassembled WGS sequence"/>
</dbReference>
<dbReference type="Pfam" id="PF16486">
    <property type="entry name" value="ArgoN"/>
    <property type="match status" value="1"/>
</dbReference>
<proteinExistence type="predicted"/>
<dbReference type="InterPro" id="IPR032472">
    <property type="entry name" value="ArgoL2"/>
</dbReference>
<dbReference type="VEuPathDB" id="VectorBase:AQUA017164"/>
<dbReference type="CDD" id="cd02846">
    <property type="entry name" value="PAZ_argonaute_like"/>
    <property type="match status" value="1"/>
</dbReference>
<dbReference type="InterPro" id="IPR045246">
    <property type="entry name" value="Piwi_ago-like"/>
</dbReference>
<feature type="domain" description="PAZ" evidence="2">
    <location>
        <begin position="478"/>
        <end position="573"/>
    </location>
</feature>
<dbReference type="SUPFAM" id="SSF101690">
    <property type="entry name" value="PAZ domain"/>
    <property type="match status" value="1"/>
</dbReference>
<evidence type="ECO:0000313" key="5">
    <source>
        <dbReference type="Proteomes" id="UP000076407"/>
    </source>
</evidence>
<dbReference type="InterPro" id="IPR012337">
    <property type="entry name" value="RNaseH-like_sf"/>
</dbReference>